<dbReference type="InterPro" id="IPR003010">
    <property type="entry name" value="C-N_Hydrolase"/>
</dbReference>
<accession>A0A222FGD0</accession>
<protein>
    <recommendedName>
        <fullName evidence="1">CN hydrolase domain-containing protein</fullName>
    </recommendedName>
</protein>
<sequence>MYWDISTNTAHACQLIQQFHHLDLIVFPELSVTGFHRGVADKNNLQQVDSAINNIRELCQQHNVSAMIGVPIMRGDKVFNSYLLIDTTGNVTRQWDKVGLTPSEARLFTPGEHRQPVALNNQTVSAIMCREVDDLDWFFAESAGHDINLVVWPSYIGDRDVPGNEGPNYYDNAATLAQRLKAVVIQCNWPEALNEGPGADMYGSTVIGANGDTWFSLPAKQPYFGVVDLSKQECSVLPLSKLEASASQEDKHCISI</sequence>
<evidence type="ECO:0000259" key="1">
    <source>
        <dbReference type="PROSITE" id="PS50263"/>
    </source>
</evidence>
<proteinExistence type="predicted"/>
<dbReference type="KEGG" id="bsan:CHH28_03635"/>
<organism evidence="2 3">
    <name type="scientific">Bacterioplanes sanyensis</name>
    <dbReference type="NCBI Taxonomy" id="1249553"/>
    <lineage>
        <taxon>Bacteria</taxon>
        <taxon>Pseudomonadati</taxon>
        <taxon>Pseudomonadota</taxon>
        <taxon>Gammaproteobacteria</taxon>
        <taxon>Oceanospirillales</taxon>
        <taxon>Oceanospirillaceae</taxon>
        <taxon>Bacterioplanes</taxon>
    </lineage>
</organism>
<reference evidence="2 3" key="1">
    <citation type="submission" date="2017-07" db="EMBL/GenBank/DDBJ databases">
        <title>Annotated genome sequence of Bacterioplanes sanyensis isolated from Red Sea.</title>
        <authorList>
            <person name="Rehman Z.U."/>
        </authorList>
    </citation>
    <scope>NUCLEOTIDE SEQUENCE [LARGE SCALE GENOMIC DNA]</scope>
    <source>
        <strain evidence="2 3">NV9</strain>
    </source>
</reference>
<evidence type="ECO:0000313" key="2">
    <source>
        <dbReference type="EMBL" id="ASP37820.1"/>
    </source>
</evidence>
<dbReference type="Gene3D" id="3.60.110.10">
    <property type="entry name" value="Carbon-nitrogen hydrolase"/>
    <property type="match status" value="1"/>
</dbReference>
<feature type="domain" description="CN hydrolase" evidence="1">
    <location>
        <begin position="1"/>
        <end position="244"/>
    </location>
</feature>
<dbReference type="EMBL" id="CP022530">
    <property type="protein sequence ID" value="ASP37820.1"/>
    <property type="molecule type" value="Genomic_DNA"/>
</dbReference>
<dbReference type="SUPFAM" id="SSF56317">
    <property type="entry name" value="Carbon-nitrogen hydrolase"/>
    <property type="match status" value="1"/>
</dbReference>
<keyword evidence="3" id="KW-1185">Reference proteome</keyword>
<name>A0A222FGD0_9GAMM</name>
<evidence type="ECO:0000313" key="3">
    <source>
        <dbReference type="Proteomes" id="UP000202440"/>
    </source>
</evidence>
<dbReference type="PROSITE" id="PS50263">
    <property type="entry name" value="CN_HYDROLASE"/>
    <property type="match status" value="1"/>
</dbReference>
<gene>
    <name evidence="2" type="ORF">CHH28_03635</name>
</gene>
<dbReference type="Proteomes" id="UP000202440">
    <property type="component" value="Chromosome"/>
</dbReference>
<dbReference type="AlphaFoldDB" id="A0A222FGD0"/>
<dbReference type="Pfam" id="PF00795">
    <property type="entry name" value="CN_hydrolase"/>
    <property type="match status" value="1"/>
</dbReference>
<dbReference type="InterPro" id="IPR036526">
    <property type="entry name" value="C-N_Hydrolase_sf"/>
</dbReference>